<evidence type="ECO:0000256" key="1">
    <source>
        <dbReference type="SAM" id="SignalP"/>
    </source>
</evidence>
<sequence length="295" mass="32839">MQNKLIVCCLLLHLAMAWPGHAEIRRYTLQDGTSFEGELVETKRDAWAFMLLDGSIRTLNLWGLIPADREKVQNEITERVKNRDKVMPAGNALSTVATPETPATPGVIPASYSFNVTWSDGSNKSILILDGAKSAADIRRERKDLERSVEDSDSANFGPSIPLDRLESDTKRYQIFSHPFSRLCNVKLVNNSAGDLADLKVRYTISYLKDGSRPGTAMQMSDEYQIPLVKRGAAVEFATKSVLLDVRVVQRKDPRMNGLGTGPKKRSYGQIVGLSLDVIHNDKVVHHYDSPQAKK</sequence>
<accession>A0A366H9W8</accession>
<name>A0A366H9W8_9BACT</name>
<dbReference type="AlphaFoldDB" id="A0A366H9W8"/>
<evidence type="ECO:0000313" key="2">
    <source>
        <dbReference type="EMBL" id="RBP39091.1"/>
    </source>
</evidence>
<dbReference type="RefSeq" id="WP_147263578.1">
    <property type="nucleotide sequence ID" value="NZ_QNRR01000010.1"/>
</dbReference>
<dbReference type="Proteomes" id="UP000253426">
    <property type="component" value="Unassembled WGS sequence"/>
</dbReference>
<organism evidence="2 3">
    <name type="scientific">Roseimicrobium gellanilyticum</name>
    <dbReference type="NCBI Taxonomy" id="748857"/>
    <lineage>
        <taxon>Bacteria</taxon>
        <taxon>Pseudomonadati</taxon>
        <taxon>Verrucomicrobiota</taxon>
        <taxon>Verrucomicrobiia</taxon>
        <taxon>Verrucomicrobiales</taxon>
        <taxon>Verrucomicrobiaceae</taxon>
        <taxon>Roseimicrobium</taxon>
    </lineage>
</organism>
<gene>
    <name evidence="2" type="ORF">DES53_110115</name>
</gene>
<feature type="chain" id="PRO_5016916740" description="SLA1 Homology Domain 1 (SHD1) protein" evidence="1">
    <location>
        <begin position="23"/>
        <end position="295"/>
    </location>
</feature>
<protein>
    <recommendedName>
        <fullName evidence="4">SLA1 Homology Domain 1 (SHD1) protein</fullName>
    </recommendedName>
</protein>
<dbReference type="EMBL" id="QNRR01000010">
    <property type="protein sequence ID" value="RBP39091.1"/>
    <property type="molecule type" value="Genomic_DNA"/>
</dbReference>
<keyword evidence="3" id="KW-1185">Reference proteome</keyword>
<proteinExistence type="predicted"/>
<evidence type="ECO:0008006" key="4">
    <source>
        <dbReference type="Google" id="ProtNLM"/>
    </source>
</evidence>
<comment type="caution">
    <text evidence="2">The sequence shown here is derived from an EMBL/GenBank/DDBJ whole genome shotgun (WGS) entry which is preliminary data.</text>
</comment>
<keyword evidence="1" id="KW-0732">Signal</keyword>
<reference evidence="2 3" key="1">
    <citation type="submission" date="2018-06" db="EMBL/GenBank/DDBJ databases">
        <title>Genomic Encyclopedia of Type Strains, Phase IV (KMG-IV): sequencing the most valuable type-strain genomes for metagenomic binning, comparative biology and taxonomic classification.</title>
        <authorList>
            <person name="Goeker M."/>
        </authorList>
    </citation>
    <scope>NUCLEOTIDE SEQUENCE [LARGE SCALE GENOMIC DNA]</scope>
    <source>
        <strain evidence="2 3">DSM 25532</strain>
    </source>
</reference>
<feature type="signal peptide" evidence="1">
    <location>
        <begin position="1"/>
        <end position="22"/>
    </location>
</feature>
<evidence type="ECO:0000313" key="3">
    <source>
        <dbReference type="Proteomes" id="UP000253426"/>
    </source>
</evidence>